<sequence length="161" mass="16620">MAVFVTSNGDVIFRGDLIELTDTIGNTDIKAAAGIAASKCQRGPVIFVRQTGEAVTETIIALFCKGLTGTVKNFTVSNLTANGGAATVTVDLRKNGVTMLSAVVTLDSTKAAFSANKGTLSVVALADGDYLTVVITAIPNGTDALASGVFAQIQWDEDYLV</sequence>
<organism evidence="1">
    <name type="scientific">viral metagenome</name>
    <dbReference type="NCBI Taxonomy" id="1070528"/>
    <lineage>
        <taxon>unclassified sequences</taxon>
        <taxon>metagenomes</taxon>
        <taxon>organismal metagenomes</taxon>
    </lineage>
</organism>
<gene>
    <name evidence="1" type="ORF">TM448A01166_0005</name>
</gene>
<name>A0A6H1ZLN3_9ZZZZ</name>
<evidence type="ECO:0000313" key="1">
    <source>
        <dbReference type="EMBL" id="QJA48833.1"/>
    </source>
</evidence>
<protein>
    <submittedName>
        <fullName evidence="1">Uncharacterized protein</fullName>
    </submittedName>
</protein>
<dbReference type="AlphaFoldDB" id="A0A6H1ZLN3"/>
<proteinExistence type="predicted"/>
<accession>A0A6H1ZLN3</accession>
<dbReference type="EMBL" id="MT144105">
    <property type="protein sequence ID" value="QJA48833.1"/>
    <property type="molecule type" value="Genomic_DNA"/>
</dbReference>
<reference evidence="1" key="1">
    <citation type="submission" date="2020-03" db="EMBL/GenBank/DDBJ databases">
        <title>The deep terrestrial virosphere.</title>
        <authorList>
            <person name="Holmfeldt K."/>
            <person name="Nilsson E."/>
            <person name="Simone D."/>
            <person name="Lopez-Fernandez M."/>
            <person name="Wu X."/>
            <person name="de Brujin I."/>
            <person name="Lundin D."/>
            <person name="Andersson A."/>
            <person name="Bertilsson S."/>
            <person name="Dopson M."/>
        </authorList>
    </citation>
    <scope>NUCLEOTIDE SEQUENCE</scope>
    <source>
        <strain evidence="1">TM448A01166</strain>
    </source>
</reference>